<keyword evidence="1" id="KW-1133">Transmembrane helix</keyword>
<dbReference type="RefSeq" id="XP_067482534.1">
    <property type="nucleotide sequence ID" value="XM_067619278.1"/>
</dbReference>
<dbReference type="OrthoDB" id="2896006at2759"/>
<gene>
    <name evidence="2" type="ORF">ASPBRDRAFT_148047</name>
</gene>
<dbReference type="Proteomes" id="UP000184499">
    <property type="component" value="Unassembled WGS sequence"/>
</dbReference>
<keyword evidence="1" id="KW-0472">Membrane</keyword>
<dbReference type="EMBL" id="KV878681">
    <property type="protein sequence ID" value="OJJ75286.1"/>
    <property type="molecule type" value="Genomic_DNA"/>
</dbReference>
<dbReference type="STRING" id="767769.A0A1L9UUL2"/>
<dbReference type="OMA" id="WSCFRGF"/>
<dbReference type="VEuPathDB" id="FungiDB:ASPBRDRAFT_148047"/>
<evidence type="ECO:0000313" key="3">
    <source>
        <dbReference type="Proteomes" id="UP000184499"/>
    </source>
</evidence>
<evidence type="ECO:0000313" key="2">
    <source>
        <dbReference type="EMBL" id="OJJ75286.1"/>
    </source>
</evidence>
<feature type="transmembrane region" description="Helical" evidence="1">
    <location>
        <begin position="315"/>
        <end position="336"/>
    </location>
</feature>
<sequence length="346" mass="37717">MSSVSTALIRRGTEVISAQLQARRDPLVREWIGIFLIFITVLVFGFAVGWVDYTCTEVIATLAAIEDPNSTSYIHLDNNPNDPELTAIPTSKPITSNLRSSINYLRTLGGGGIFSTCRGSRMYLAFSWLDLGLAILIPAFNPTLIHTTLVSFVIMFINKMSLATWQMAWVHVVIADQSPLVSYRRMLGYQHWGRIAPAAVLYNAALCVCYSLTLAGSEVIASVVVGILSGKDGVGLGDVRVVVFLTIFSFLLSLPAKAVFVRVAASMLPEGLDPIVPLDKRFGGKGRLESRGERLGIVDAWITFESSARVRYFKVVFKALAIEVGLGVVGGLLVFGELKWLLSSIL</sequence>
<keyword evidence="3" id="KW-1185">Reference proteome</keyword>
<proteinExistence type="predicted"/>
<organism evidence="2 3">
    <name type="scientific">Aspergillus brasiliensis (strain CBS 101740 / IMI 381727 / IBT 21946)</name>
    <dbReference type="NCBI Taxonomy" id="767769"/>
    <lineage>
        <taxon>Eukaryota</taxon>
        <taxon>Fungi</taxon>
        <taxon>Dikarya</taxon>
        <taxon>Ascomycota</taxon>
        <taxon>Pezizomycotina</taxon>
        <taxon>Eurotiomycetes</taxon>
        <taxon>Eurotiomycetidae</taxon>
        <taxon>Eurotiales</taxon>
        <taxon>Aspergillaceae</taxon>
        <taxon>Aspergillus</taxon>
        <taxon>Aspergillus subgen. Circumdati</taxon>
    </lineage>
</organism>
<feature type="transmembrane region" description="Helical" evidence="1">
    <location>
        <begin position="31"/>
        <end position="51"/>
    </location>
</feature>
<reference evidence="3" key="1">
    <citation type="journal article" date="2017" name="Genome Biol.">
        <title>Comparative genomics reveals high biological diversity and specific adaptations in the industrially and medically important fungal genus Aspergillus.</title>
        <authorList>
            <person name="de Vries R.P."/>
            <person name="Riley R."/>
            <person name="Wiebenga A."/>
            <person name="Aguilar-Osorio G."/>
            <person name="Amillis S."/>
            <person name="Uchima C.A."/>
            <person name="Anderluh G."/>
            <person name="Asadollahi M."/>
            <person name="Askin M."/>
            <person name="Barry K."/>
            <person name="Battaglia E."/>
            <person name="Bayram O."/>
            <person name="Benocci T."/>
            <person name="Braus-Stromeyer S.A."/>
            <person name="Caldana C."/>
            <person name="Canovas D."/>
            <person name="Cerqueira G.C."/>
            <person name="Chen F."/>
            <person name="Chen W."/>
            <person name="Choi C."/>
            <person name="Clum A."/>
            <person name="Dos Santos R.A."/>
            <person name="Damasio A.R."/>
            <person name="Diallinas G."/>
            <person name="Emri T."/>
            <person name="Fekete E."/>
            <person name="Flipphi M."/>
            <person name="Freyberg S."/>
            <person name="Gallo A."/>
            <person name="Gournas C."/>
            <person name="Habgood R."/>
            <person name="Hainaut M."/>
            <person name="Harispe M.L."/>
            <person name="Henrissat B."/>
            <person name="Hilden K.S."/>
            <person name="Hope R."/>
            <person name="Hossain A."/>
            <person name="Karabika E."/>
            <person name="Karaffa L."/>
            <person name="Karanyi Z."/>
            <person name="Krasevec N."/>
            <person name="Kuo A."/>
            <person name="Kusch H."/>
            <person name="LaButti K."/>
            <person name="Lagendijk E.L."/>
            <person name="Lapidus A."/>
            <person name="Levasseur A."/>
            <person name="Lindquist E."/>
            <person name="Lipzen A."/>
            <person name="Logrieco A.F."/>
            <person name="MacCabe A."/>
            <person name="Maekelae M.R."/>
            <person name="Malavazi I."/>
            <person name="Melin P."/>
            <person name="Meyer V."/>
            <person name="Mielnichuk N."/>
            <person name="Miskei M."/>
            <person name="Molnar A.P."/>
            <person name="Mule G."/>
            <person name="Ngan C.Y."/>
            <person name="Orejas M."/>
            <person name="Orosz E."/>
            <person name="Ouedraogo J.P."/>
            <person name="Overkamp K.M."/>
            <person name="Park H.-S."/>
            <person name="Perrone G."/>
            <person name="Piumi F."/>
            <person name="Punt P.J."/>
            <person name="Ram A.F."/>
            <person name="Ramon A."/>
            <person name="Rauscher S."/>
            <person name="Record E."/>
            <person name="Riano-Pachon D.M."/>
            <person name="Robert V."/>
            <person name="Roehrig J."/>
            <person name="Ruller R."/>
            <person name="Salamov A."/>
            <person name="Salih N.S."/>
            <person name="Samson R.A."/>
            <person name="Sandor E."/>
            <person name="Sanguinetti M."/>
            <person name="Schuetze T."/>
            <person name="Sepcic K."/>
            <person name="Shelest E."/>
            <person name="Sherlock G."/>
            <person name="Sophianopoulou V."/>
            <person name="Squina F.M."/>
            <person name="Sun H."/>
            <person name="Susca A."/>
            <person name="Todd R.B."/>
            <person name="Tsang A."/>
            <person name="Unkles S.E."/>
            <person name="van de Wiele N."/>
            <person name="van Rossen-Uffink D."/>
            <person name="Oliveira J.V."/>
            <person name="Vesth T.C."/>
            <person name="Visser J."/>
            <person name="Yu J.-H."/>
            <person name="Zhou M."/>
            <person name="Andersen M.R."/>
            <person name="Archer D.B."/>
            <person name="Baker S.E."/>
            <person name="Benoit I."/>
            <person name="Brakhage A.A."/>
            <person name="Braus G.H."/>
            <person name="Fischer R."/>
            <person name="Frisvad J.C."/>
            <person name="Goldman G.H."/>
            <person name="Houbraken J."/>
            <person name="Oakley B."/>
            <person name="Pocsi I."/>
            <person name="Scazzocchio C."/>
            <person name="Seiboth B."/>
            <person name="vanKuyk P.A."/>
            <person name="Wortman J."/>
            <person name="Dyer P.S."/>
            <person name="Grigoriev I.V."/>
        </authorList>
    </citation>
    <scope>NUCLEOTIDE SEQUENCE [LARGE SCALE GENOMIC DNA]</scope>
    <source>
        <strain evidence="3">CBS 101740 / IMI 381727 / IBT 21946</strain>
    </source>
</reference>
<feature type="transmembrane region" description="Helical" evidence="1">
    <location>
        <begin position="131"/>
        <end position="157"/>
    </location>
</feature>
<accession>A0A1L9UUL2</accession>
<keyword evidence="1" id="KW-0812">Transmembrane</keyword>
<feature type="transmembrane region" description="Helical" evidence="1">
    <location>
        <begin position="241"/>
        <end position="260"/>
    </location>
</feature>
<name>A0A1L9UUL2_ASPBC</name>
<dbReference type="AlphaFoldDB" id="A0A1L9UUL2"/>
<evidence type="ECO:0000256" key="1">
    <source>
        <dbReference type="SAM" id="Phobius"/>
    </source>
</evidence>
<feature type="transmembrane region" description="Helical" evidence="1">
    <location>
        <begin position="200"/>
        <end position="229"/>
    </location>
</feature>
<protein>
    <submittedName>
        <fullName evidence="2">Uncharacterized protein</fullName>
    </submittedName>
</protein>
<dbReference type="GeneID" id="93571766"/>